<reference evidence="2 3" key="2">
    <citation type="journal article" date="2012" name="Stand. Genomic Sci.">
        <title>Complete genome sequence of the aquatic bacterium Runella slithyformis type strain (LSU 4(T)).</title>
        <authorList>
            <person name="Copeland A."/>
            <person name="Zhang X."/>
            <person name="Misra M."/>
            <person name="Lapidus A."/>
            <person name="Nolan M."/>
            <person name="Lucas S."/>
            <person name="Deshpande S."/>
            <person name="Cheng J.F."/>
            <person name="Tapia R."/>
            <person name="Goodwin L.A."/>
            <person name="Pitluck S."/>
            <person name="Liolios K."/>
            <person name="Pagani I."/>
            <person name="Ivanova N."/>
            <person name="Mikhailova N."/>
            <person name="Pati A."/>
            <person name="Chen A."/>
            <person name="Palaniappan K."/>
            <person name="Land M."/>
            <person name="Hauser L."/>
            <person name="Pan C."/>
            <person name="Jeffries C.D."/>
            <person name="Detter J.C."/>
            <person name="Brambilla E.M."/>
            <person name="Rohde M."/>
            <person name="Djao O.D."/>
            <person name="Goker M."/>
            <person name="Sikorski J."/>
            <person name="Tindall B.J."/>
            <person name="Woyke T."/>
            <person name="Bristow J."/>
            <person name="Eisen J.A."/>
            <person name="Markowitz V."/>
            <person name="Hugenholtz P."/>
            <person name="Kyrpides N.C."/>
            <person name="Klenk H.P."/>
            <person name="Mavromatis K."/>
        </authorList>
    </citation>
    <scope>NUCLEOTIDE SEQUENCE [LARGE SCALE GENOMIC DNA]</scope>
    <source>
        <strain evidence="3">ATCC 29530 / DSM 19594 / LMG 11500 / NCIMB 11436 / LSU 4</strain>
    </source>
</reference>
<dbReference type="AlphaFoldDB" id="A0A7U3ZLV2"/>
<dbReference type="KEGG" id="rsi:Runsl_3223"/>
<sequence>MTKNYLLFLLLAMTISLGGFTQTPKPATLVRKDLTTVKVYGLRIKGDYIFFRLSPSTKAKTYKFPNTKYLKVIYPNKTEEVFGQPAIPAKPPQNQTNKDTIKAPIIEQKPTQKAQRPDRIYVRGGLIECKIIEMNDKEIKYIIISDATQKIKTIKRKEAIKVERNMLGEKSNSIAQVGTPQLIEKQENLKKQSEKPVKKHKITESDFAYSTYTLGIEASQMPNIGVSAWSDEQEGMGLRRTIGGSLRYTKRLSRTIGFVTEVGFKKWDSEFRFSRDTDLLYVYSVGLSQASVSLGTKFYFGKAFYALPKAHIEGLRLRRTGRRGESLPALDMIQNYIYWGGSGDIGYEHVFGKKYIMDVSMGYHYLAQPFPILDYAYSPNKSLHLIRFRVGFGLISY</sequence>
<organism evidence="2 3">
    <name type="scientific">Runella slithyformis (strain ATCC 29530 / DSM 19594 / LMG 11500 / NCIMB 11436 / LSU 4)</name>
    <dbReference type="NCBI Taxonomy" id="761193"/>
    <lineage>
        <taxon>Bacteria</taxon>
        <taxon>Pseudomonadati</taxon>
        <taxon>Bacteroidota</taxon>
        <taxon>Cytophagia</taxon>
        <taxon>Cytophagales</taxon>
        <taxon>Spirosomataceae</taxon>
        <taxon>Runella</taxon>
    </lineage>
</organism>
<dbReference type="EMBL" id="CP002859">
    <property type="protein sequence ID" value="AEI49600.1"/>
    <property type="molecule type" value="Genomic_DNA"/>
</dbReference>
<accession>A0A7U3ZLV2</accession>
<evidence type="ECO:0008006" key="4">
    <source>
        <dbReference type="Google" id="ProtNLM"/>
    </source>
</evidence>
<dbReference type="RefSeq" id="WP_013928907.1">
    <property type="nucleotide sequence ID" value="NC_015703.1"/>
</dbReference>
<keyword evidence="3" id="KW-1185">Reference proteome</keyword>
<dbReference type="Proteomes" id="UP000000493">
    <property type="component" value="Chromosome"/>
</dbReference>
<feature type="signal peptide" evidence="1">
    <location>
        <begin position="1"/>
        <end position="21"/>
    </location>
</feature>
<gene>
    <name evidence="2" type="ordered locus">Runsl_3223</name>
</gene>
<evidence type="ECO:0000256" key="1">
    <source>
        <dbReference type="SAM" id="SignalP"/>
    </source>
</evidence>
<reference evidence="3" key="1">
    <citation type="submission" date="2011-06" db="EMBL/GenBank/DDBJ databases">
        <title>The complete genome of chromosome of Runella slithyformis DSM 19594.</title>
        <authorList>
            <consortium name="US DOE Joint Genome Institute (JGI-PGF)"/>
            <person name="Lucas S."/>
            <person name="Han J."/>
            <person name="Lapidus A."/>
            <person name="Bruce D."/>
            <person name="Goodwin L."/>
            <person name="Pitluck S."/>
            <person name="Peters L."/>
            <person name="Kyrpides N."/>
            <person name="Mavromatis K."/>
            <person name="Ivanova N."/>
            <person name="Ovchinnikova G."/>
            <person name="Zhang X."/>
            <person name="Misra M."/>
            <person name="Detter J.C."/>
            <person name="Tapia R."/>
            <person name="Han C."/>
            <person name="Land M."/>
            <person name="Hauser L."/>
            <person name="Markowitz V."/>
            <person name="Cheng J.-F."/>
            <person name="Hugenholtz P."/>
            <person name="Woyke T."/>
            <person name="Wu D."/>
            <person name="Tindall B."/>
            <person name="Faehrich R."/>
            <person name="Brambilla E."/>
            <person name="Klenk H.-P."/>
            <person name="Eisen J.A."/>
        </authorList>
    </citation>
    <scope>NUCLEOTIDE SEQUENCE [LARGE SCALE GENOMIC DNA]</scope>
    <source>
        <strain evidence="3">ATCC 29530 / DSM 19594 / LMG 11500 / NCIMB 11436 / LSU 4</strain>
    </source>
</reference>
<feature type="chain" id="PRO_5030505027" description="Outer membrane protein beta-barrel domain-containing protein" evidence="1">
    <location>
        <begin position="22"/>
        <end position="397"/>
    </location>
</feature>
<proteinExistence type="predicted"/>
<evidence type="ECO:0000313" key="2">
    <source>
        <dbReference type="EMBL" id="AEI49600.1"/>
    </source>
</evidence>
<protein>
    <recommendedName>
        <fullName evidence="4">Outer membrane protein beta-barrel domain-containing protein</fullName>
    </recommendedName>
</protein>
<evidence type="ECO:0000313" key="3">
    <source>
        <dbReference type="Proteomes" id="UP000000493"/>
    </source>
</evidence>
<keyword evidence="1" id="KW-0732">Signal</keyword>
<name>A0A7U3ZLV2_RUNSL</name>